<dbReference type="PANTHER" id="PTHR18952:SF265">
    <property type="entry name" value="CARBONIC ANHYDRASE"/>
    <property type="match status" value="1"/>
</dbReference>
<proteinExistence type="inferred from homology"/>
<evidence type="ECO:0000256" key="2">
    <source>
        <dbReference type="ARBA" id="ARBA00012925"/>
    </source>
</evidence>
<keyword evidence="4" id="KW-0862">Zinc</keyword>
<accession>A0A7S1UQX8</accession>
<reference evidence="7" key="1">
    <citation type="submission" date="2021-01" db="EMBL/GenBank/DDBJ databases">
        <authorList>
            <person name="Corre E."/>
            <person name="Pelletier E."/>
            <person name="Niang G."/>
            <person name="Scheremetjew M."/>
            <person name="Finn R."/>
            <person name="Kale V."/>
            <person name="Holt S."/>
            <person name="Cochrane G."/>
            <person name="Meng A."/>
            <person name="Brown T."/>
            <person name="Cohen L."/>
        </authorList>
    </citation>
    <scope>NUCLEOTIDE SEQUENCE</scope>
    <source>
        <strain evidence="7">CCMP 410</strain>
    </source>
</reference>
<dbReference type="InterPro" id="IPR036398">
    <property type="entry name" value="CA_dom_sf"/>
</dbReference>
<dbReference type="AlphaFoldDB" id="A0A7S1UQX8"/>
<evidence type="ECO:0000256" key="6">
    <source>
        <dbReference type="SAM" id="SignalP"/>
    </source>
</evidence>
<feature type="signal peptide" evidence="6">
    <location>
        <begin position="1"/>
        <end position="15"/>
    </location>
</feature>
<comment type="similarity">
    <text evidence="1">Belongs to the alpha-carbonic anhydrase family.</text>
</comment>
<keyword evidence="5" id="KW-0456">Lyase</keyword>
<feature type="chain" id="PRO_5030582468" description="carbonic anhydrase" evidence="6">
    <location>
        <begin position="16"/>
        <end position="525"/>
    </location>
</feature>
<name>A0A7S1UQX8_9STRA</name>
<dbReference type="Gene3D" id="3.10.200.10">
    <property type="entry name" value="Alpha carbonic anhydrase"/>
    <property type="match status" value="2"/>
</dbReference>
<evidence type="ECO:0000256" key="1">
    <source>
        <dbReference type="ARBA" id="ARBA00010718"/>
    </source>
</evidence>
<dbReference type="InterPro" id="IPR023561">
    <property type="entry name" value="Carbonic_anhydrase_a-class"/>
</dbReference>
<keyword evidence="6" id="KW-0732">Signal</keyword>
<organism evidence="7">
    <name type="scientific">Grammatophora oceanica</name>
    <dbReference type="NCBI Taxonomy" id="210454"/>
    <lineage>
        <taxon>Eukaryota</taxon>
        <taxon>Sar</taxon>
        <taxon>Stramenopiles</taxon>
        <taxon>Ochrophyta</taxon>
        <taxon>Bacillariophyta</taxon>
        <taxon>Fragilariophyceae</taxon>
        <taxon>Fragilariophycidae</taxon>
        <taxon>Rhabdonematales</taxon>
        <taxon>Grammatophoraceae</taxon>
        <taxon>Grammatophora</taxon>
    </lineage>
</organism>
<dbReference type="GO" id="GO:0004089">
    <property type="term" value="F:carbonate dehydratase activity"/>
    <property type="evidence" value="ECO:0007669"/>
    <property type="project" value="UniProtKB-EC"/>
</dbReference>
<evidence type="ECO:0000256" key="5">
    <source>
        <dbReference type="ARBA" id="ARBA00023239"/>
    </source>
</evidence>
<protein>
    <recommendedName>
        <fullName evidence="2">carbonic anhydrase</fullName>
        <ecNumber evidence="2">4.2.1.1</ecNumber>
    </recommendedName>
</protein>
<sequence>MKVLVVLTAATAVYAANDDRFNYRNSDGNNYGPEDWGRVSCSDKNVCLGWPDAWETARGWNLGGTSCKWCPANTNKRCGNGHHQSPIDLLRNKAINGSSTFNECIDVHWMKYEDSSCSWQQLAEENAFTIEPHALKITQPLERVADNSIRLRCPQDGGRKWGRIDFSKGFSQWWLLSHIDFKVPSEHSQEGKFYSGEIQMAHFYSVQGNEAGSPDNEMAHVSMFIQEYDNVPPYPWLERAICQWRQTEEDNRKGCGLASVPPYPGCFPYTRGRNDTVPPGARNLRRREHRKSVLQEMEEMIDLDQPFNIEIDPENLGEHPMSDEEWEEWITDYSEKDKKRFEEWENGDHREPWEKGDHRELLELDHEPFHNYQALIDCKTEYYFRYSGTQTAPPCWGRFEQAQGTSQNRGFTSHWRVMKDPIPVHPRQITEMHRLLRERINPPPYDGQIRTPCSAETAAAVDSNTGRVNVARPLQYTTSNHFKVFCECQDWRSKWPEDRAWCKSGSQMHRLYDNPYNHAYGGGEW</sequence>
<dbReference type="PANTHER" id="PTHR18952">
    <property type="entry name" value="CARBONIC ANHYDRASE"/>
    <property type="match status" value="1"/>
</dbReference>
<evidence type="ECO:0000313" key="7">
    <source>
        <dbReference type="EMBL" id="CAD9275874.1"/>
    </source>
</evidence>
<dbReference type="SUPFAM" id="SSF51069">
    <property type="entry name" value="Carbonic anhydrase"/>
    <property type="match status" value="1"/>
</dbReference>
<evidence type="ECO:0000256" key="4">
    <source>
        <dbReference type="ARBA" id="ARBA00022833"/>
    </source>
</evidence>
<gene>
    <name evidence="7" type="ORF">GOCE00092_LOCUS4782</name>
</gene>
<keyword evidence="3" id="KW-0479">Metal-binding</keyword>
<dbReference type="EC" id="4.2.1.1" evidence="2"/>
<evidence type="ECO:0000256" key="3">
    <source>
        <dbReference type="ARBA" id="ARBA00022723"/>
    </source>
</evidence>
<dbReference type="EMBL" id="HBGK01009157">
    <property type="protein sequence ID" value="CAD9275874.1"/>
    <property type="molecule type" value="Transcribed_RNA"/>
</dbReference>
<dbReference type="GO" id="GO:0008270">
    <property type="term" value="F:zinc ion binding"/>
    <property type="evidence" value="ECO:0007669"/>
    <property type="project" value="InterPro"/>
</dbReference>